<evidence type="ECO:0000313" key="1">
    <source>
        <dbReference type="EMBL" id="RRJ90819.1"/>
    </source>
</evidence>
<comment type="caution">
    <text evidence="1">The sequence shown here is derived from an EMBL/GenBank/DDBJ whole genome shotgun (WGS) entry which is preliminary data.</text>
</comment>
<dbReference type="EMBL" id="RQVR01000010">
    <property type="protein sequence ID" value="RRJ90819.1"/>
    <property type="molecule type" value="Genomic_DNA"/>
</dbReference>
<sequence>MKKLIGAEPPKTLIGCQKATYLIERQQLEDIVPAQASWLELHLGGCAICETYMEQSILINKCLKGALQITDVKPELELEFKEALQEHIAAFLENKKNARLCMSKSFRGPAYSPIVRGKYRNIRYPAQARGREAAISEFSVQESFCTVMPIGDIQI</sequence>
<dbReference type="Proteomes" id="UP000271937">
    <property type="component" value="Unassembled WGS sequence"/>
</dbReference>
<organism evidence="1 2">
    <name type="scientific">Flavobacterium macacae</name>
    <dbReference type="NCBI Taxonomy" id="2488993"/>
    <lineage>
        <taxon>Bacteria</taxon>
        <taxon>Pseudomonadati</taxon>
        <taxon>Bacteroidota</taxon>
        <taxon>Flavobacteriia</taxon>
        <taxon>Flavobacteriales</taxon>
        <taxon>Flavobacteriaceae</taxon>
        <taxon>Flavobacterium</taxon>
    </lineage>
</organism>
<proteinExistence type="predicted"/>
<dbReference type="RefSeq" id="WP_125012967.1">
    <property type="nucleotide sequence ID" value="NZ_RQVR01000010.1"/>
</dbReference>
<evidence type="ECO:0008006" key="3">
    <source>
        <dbReference type="Google" id="ProtNLM"/>
    </source>
</evidence>
<reference evidence="1 2" key="1">
    <citation type="submission" date="2018-11" db="EMBL/GenBank/DDBJ databases">
        <title>Flavobacterium sp. nov., YIM 102600 draft genome.</title>
        <authorList>
            <person name="Li G."/>
            <person name="Jiang Y."/>
        </authorList>
    </citation>
    <scope>NUCLEOTIDE SEQUENCE [LARGE SCALE GENOMIC DNA]</scope>
    <source>
        <strain evidence="1 2">YIM 102600</strain>
    </source>
</reference>
<dbReference type="OrthoDB" id="886726at2"/>
<gene>
    <name evidence="1" type="ORF">EG849_10130</name>
</gene>
<dbReference type="AlphaFoldDB" id="A0A3P3WB33"/>
<evidence type="ECO:0000313" key="2">
    <source>
        <dbReference type="Proteomes" id="UP000271937"/>
    </source>
</evidence>
<accession>A0A3P3WB33</accession>
<name>A0A3P3WB33_9FLAO</name>
<protein>
    <recommendedName>
        <fullName evidence="3">Zf-HC2 domain-containing protein</fullName>
    </recommendedName>
</protein>
<keyword evidence="2" id="KW-1185">Reference proteome</keyword>